<accession>A0A8S5Q3T8</accession>
<protein>
    <submittedName>
        <fullName evidence="1">Uncharacterized protein</fullName>
    </submittedName>
</protein>
<sequence>MCLTGKNVICLSGPSSANQWESLPHFFHSFPWDNFNIP</sequence>
<evidence type="ECO:0000313" key="1">
    <source>
        <dbReference type="EMBL" id="DAE13403.1"/>
    </source>
</evidence>
<proteinExistence type="predicted"/>
<organism evidence="1">
    <name type="scientific">Siphoviridae sp. ctLqe90</name>
    <dbReference type="NCBI Taxonomy" id="2825456"/>
    <lineage>
        <taxon>Viruses</taxon>
        <taxon>Duplodnaviria</taxon>
        <taxon>Heunggongvirae</taxon>
        <taxon>Uroviricota</taxon>
        <taxon>Caudoviricetes</taxon>
    </lineage>
</organism>
<reference evidence="1" key="1">
    <citation type="journal article" date="2021" name="Proc. Natl. Acad. Sci. U.S.A.">
        <title>A Catalog of Tens of Thousands of Viruses from Human Metagenomes Reveals Hidden Associations with Chronic Diseases.</title>
        <authorList>
            <person name="Tisza M.J."/>
            <person name="Buck C.B."/>
        </authorList>
    </citation>
    <scope>NUCLEOTIDE SEQUENCE</scope>
    <source>
        <strain evidence="1">CtLqe90</strain>
    </source>
</reference>
<dbReference type="EMBL" id="BK015564">
    <property type="protein sequence ID" value="DAE13403.1"/>
    <property type="molecule type" value="Genomic_DNA"/>
</dbReference>
<name>A0A8S5Q3T8_9CAUD</name>